<sequence length="321" mass="37233">MDYYREKYVEDRSKIMDVTEILLEYVKQNETNFKLLKNISEIERIRESFLRKKFEIVITGDSKVGKSTFINKLVNKNVLPTSPTKVITYIKHSDYTHSIEGTKIHLKNGEIITIDNEKLVELSESDISEIEYLEVFLDSNFLKEGVAIIDTPSITTLSKVQEDNIDTQIKEASAHIFLCSADQGGCTAEVNFIQDKEQYINKTLFAVNKMDLIHPEEEGEIIDAMIMNFDLKTTEHLFLMSIHNDENPMIAIKKQLEQVIFGDDKLKKEIAEAYKTISRHYALLIKENLLKTKEELENDAFFKKIDDDMNALFKKMRNNLK</sequence>
<keyword evidence="5" id="KW-0472">Membrane</keyword>
<organism evidence="7 8">
    <name type="scientific">Staphylococcus condimenti</name>
    <dbReference type="NCBI Taxonomy" id="70255"/>
    <lineage>
        <taxon>Bacteria</taxon>
        <taxon>Bacillati</taxon>
        <taxon>Bacillota</taxon>
        <taxon>Bacilli</taxon>
        <taxon>Bacillales</taxon>
        <taxon>Staphylococcaceae</taxon>
        <taxon>Staphylococcus</taxon>
    </lineage>
</organism>
<evidence type="ECO:0000256" key="3">
    <source>
        <dbReference type="ARBA" id="ARBA00022801"/>
    </source>
</evidence>
<dbReference type="Gene3D" id="3.40.50.300">
    <property type="entry name" value="P-loop containing nucleotide triphosphate hydrolases"/>
    <property type="match status" value="1"/>
</dbReference>
<dbReference type="GO" id="GO:0016020">
    <property type="term" value="C:membrane"/>
    <property type="evidence" value="ECO:0007669"/>
    <property type="project" value="UniProtKB-SubCell"/>
</dbReference>
<name>A0AB37H0U9_9STAP</name>
<dbReference type="GeneID" id="93725408"/>
<dbReference type="SUPFAM" id="SSF52540">
    <property type="entry name" value="P-loop containing nucleoside triphosphate hydrolases"/>
    <property type="match status" value="1"/>
</dbReference>
<proteinExistence type="predicted"/>
<evidence type="ECO:0000313" key="8">
    <source>
        <dbReference type="Proteomes" id="UP000595942"/>
    </source>
</evidence>
<keyword evidence="4" id="KW-0342">GTP-binding</keyword>
<feature type="domain" description="Dynamin N-terminal" evidence="6">
    <location>
        <begin position="56"/>
        <end position="209"/>
    </location>
</feature>
<dbReference type="InterPro" id="IPR027417">
    <property type="entry name" value="P-loop_NTPase"/>
</dbReference>
<protein>
    <submittedName>
        <fullName evidence="7">Dynamin family protein</fullName>
    </submittedName>
</protein>
<dbReference type="PANTHER" id="PTHR10465">
    <property type="entry name" value="TRANSMEMBRANE GTPASE FZO1"/>
    <property type="match status" value="1"/>
</dbReference>
<reference evidence="7 8" key="1">
    <citation type="submission" date="2021-01" db="EMBL/GenBank/DDBJ databases">
        <title>FDA dAtabase for Regulatory Grade micrObial Sequences (FDA-ARGOS): Supporting development and validation of Infectious Disease Dx tests.</title>
        <authorList>
            <person name="Sproer C."/>
            <person name="Gronow S."/>
            <person name="Severitt S."/>
            <person name="Schroder I."/>
            <person name="Tallon L."/>
            <person name="Sadzewicz L."/>
            <person name="Zhao X."/>
            <person name="Boylan J."/>
            <person name="Ott S."/>
            <person name="Bowen H."/>
            <person name="Vavikolanu K."/>
            <person name="Mehta A."/>
            <person name="Aluvathingal J."/>
            <person name="Nadendla S."/>
            <person name="Lowell S."/>
            <person name="Myers T."/>
            <person name="Yan Y."/>
            <person name="Sichtig H."/>
        </authorList>
    </citation>
    <scope>NUCLEOTIDE SEQUENCE [LARGE SCALE GENOMIC DNA]</scope>
    <source>
        <strain evidence="7 8">FDAARGOS_1148</strain>
    </source>
</reference>
<dbReference type="PANTHER" id="PTHR10465:SF0">
    <property type="entry name" value="SARCALUMENIN"/>
    <property type="match status" value="1"/>
</dbReference>
<dbReference type="EMBL" id="CP068073">
    <property type="protein sequence ID" value="QQS82222.1"/>
    <property type="molecule type" value="Genomic_DNA"/>
</dbReference>
<keyword evidence="8" id="KW-1185">Reference proteome</keyword>
<dbReference type="GO" id="GO:0003924">
    <property type="term" value="F:GTPase activity"/>
    <property type="evidence" value="ECO:0007669"/>
    <property type="project" value="InterPro"/>
</dbReference>
<dbReference type="Proteomes" id="UP000595942">
    <property type="component" value="Chromosome"/>
</dbReference>
<keyword evidence="2" id="KW-0547">Nucleotide-binding</keyword>
<dbReference type="GO" id="GO:0005525">
    <property type="term" value="F:GTP binding"/>
    <property type="evidence" value="ECO:0007669"/>
    <property type="project" value="UniProtKB-KW"/>
</dbReference>
<evidence type="ECO:0000259" key="6">
    <source>
        <dbReference type="Pfam" id="PF00350"/>
    </source>
</evidence>
<dbReference type="RefSeq" id="WP_047132117.1">
    <property type="nucleotide sequence ID" value="NZ_CP015114.1"/>
</dbReference>
<gene>
    <name evidence="7" type="ORF">I6J05_09935</name>
</gene>
<dbReference type="KEGG" id="scv:A4G25_08585"/>
<evidence type="ECO:0000256" key="1">
    <source>
        <dbReference type="ARBA" id="ARBA00004370"/>
    </source>
</evidence>
<comment type="subcellular location">
    <subcellularLocation>
        <location evidence="1">Membrane</location>
    </subcellularLocation>
</comment>
<accession>A0AB37H0U9</accession>
<evidence type="ECO:0000256" key="5">
    <source>
        <dbReference type="ARBA" id="ARBA00023136"/>
    </source>
</evidence>
<dbReference type="InterPro" id="IPR027094">
    <property type="entry name" value="Mitofusin_fam"/>
</dbReference>
<evidence type="ECO:0000256" key="2">
    <source>
        <dbReference type="ARBA" id="ARBA00022741"/>
    </source>
</evidence>
<dbReference type="AlphaFoldDB" id="A0AB37H0U9"/>
<dbReference type="Pfam" id="PF00350">
    <property type="entry name" value="Dynamin_N"/>
    <property type="match status" value="1"/>
</dbReference>
<dbReference type="InterPro" id="IPR045063">
    <property type="entry name" value="Dynamin_N"/>
</dbReference>
<keyword evidence="3" id="KW-0378">Hydrolase</keyword>
<evidence type="ECO:0000313" key="7">
    <source>
        <dbReference type="EMBL" id="QQS82222.1"/>
    </source>
</evidence>
<evidence type="ECO:0000256" key="4">
    <source>
        <dbReference type="ARBA" id="ARBA00023134"/>
    </source>
</evidence>